<feature type="non-terminal residue" evidence="1">
    <location>
        <position position="1"/>
    </location>
</feature>
<dbReference type="EMBL" id="JOOZ01000196">
    <property type="protein sequence ID" value="OUL64485.1"/>
    <property type="molecule type" value="Genomic_DNA"/>
</dbReference>
<reference evidence="1 2" key="1">
    <citation type="submission" date="2014-06" db="EMBL/GenBank/DDBJ databases">
        <authorList>
            <person name="Ju J."/>
            <person name="Zhang J."/>
        </authorList>
    </citation>
    <scope>NUCLEOTIDE SEQUENCE [LARGE SCALE GENOMIC DNA]</scope>
    <source>
        <strain evidence="1">DmL_050</strain>
    </source>
</reference>
<accession>A0A252EDG5</accession>
<protein>
    <submittedName>
        <fullName evidence="1">Uncharacterized protein</fullName>
    </submittedName>
</protein>
<gene>
    <name evidence="1" type="ORF">HK16_05875</name>
</gene>
<evidence type="ECO:0000313" key="1">
    <source>
        <dbReference type="EMBL" id="OUL64485.1"/>
    </source>
</evidence>
<sequence>DDRGNPALYQPIDQPVRVIRPVSKESIRVDVFQKWFCLGDIGILSRCDAEFHWIAQSVADGMDLCS</sequence>
<comment type="caution">
    <text evidence="1">The sequence shown here is derived from an EMBL/GenBank/DDBJ whole genome shotgun (WGS) entry which is preliminary data.</text>
</comment>
<dbReference type="AlphaFoldDB" id="A0A252EDG5"/>
<name>A0A252EDG5_9PROT</name>
<proteinExistence type="predicted"/>
<evidence type="ECO:0000313" key="2">
    <source>
        <dbReference type="Proteomes" id="UP000195072"/>
    </source>
</evidence>
<dbReference type="Proteomes" id="UP000195072">
    <property type="component" value="Unassembled WGS sequence"/>
</dbReference>
<organism evidence="1 2">
    <name type="scientific">Acetobacter senegalensis</name>
    <dbReference type="NCBI Taxonomy" id="446692"/>
    <lineage>
        <taxon>Bacteria</taxon>
        <taxon>Pseudomonadati</taxon>
        <taxon>Pseudomonadota</taxon>
        <taxon>Alphaproteobacteria</taxon>
        <taxon>Acetobacterales</taxon>
        <taxon>Acetobacteraceae</taxon>
        <taxon>Acetobacter</taxon>
    </lineage>
</organism>